<dbReference type="Proteomes" id="UP000651977">
    <property type="component" value="Unassembled WGS sequence"/>
</dbReference>
<dbReference type="PANTHER" id="PTHR34386">
    <property type="entry name" value="GLUTAREDOXIN"/>
    <property type="match status" value="1"/>
</dbReference>
<proteinExistence type="predicted"/>
<gene>
    <name evidence="2" type="ORF">GCM10007414_31710</name>
</gene>
<dbReference type="InterPro" id="IPR006869">
    <property type="entry name" value="DUF547"/>
</dbReference>
<comment type="caution">
    <text evidence="2">The sequence shown here is derived from an EMBL/GenBank/DDBJ whole genome shotgun (WGS) entry which is preliminary data.</text>
</comment>
<dbReference type="InterPro" id="IPR051548">
    <property type="entry name" value="Grx-like_ET"/>
</dbReference>
<dbReference type="PANTHER" id="PTHR34386:SF1">
    <property type="entry name" value="GLUTAREDOXIN-LIKE PROTEIN NRDH"/>
    <property type="match status" value="1"/>
</dbReference>
<sequence length="280" mass="33031">MLPWKRGYSRLSTAILQTLIALFKAYRSLFAQVLILCQLFVFSPALSEPFNHQLWNDLLTKHVHWVVPKQESRVDYANFNRPALQRYLNTIASVSQQQFYAWTKDQQLAFLINAYNAYTIAYVLSAYPKLDSIKDLGSWFRSPWQKQRFMLFGEKVSLDHIEHDLIRPHYNNPHIHVALVCAALSCPPLQSYAFSGDHLKEQLDLAFREFLRSDKNRYQAERQELYLSSIFKWYNEDFGNDLNNYLSNYAADFKASPEQIRKANIRYLKYDWSLNDLALH</sequence>
<evidence type="ECO:0000313" key="3">
    <source>
        <dbReference type="Proteomes" id="UP000651977"/>
    </source>
</evidence>
<evidence type="ECO:0000259" key="1">
    <source>
        <dbReference type="Pfam" id="PF04784"/>
    </source>
</evidence>
<organism evidence="2 3">
    <name type="scientific">Agarivorans gilvus</name>
    <dbReference type="NCBI Taxonomy" id="680279"/>
    <lineage>
        <taxon>Bacteria</taxon>
        <taxon>Pseudomonadati</taxon>
        <taxon>Pseudomonadota</taxon>
        <taxon>Gammaproteobacteria</taxon>
        <taxon>Alteromonadales</taxon>
        <taxon>Alteromonadaceae</taxon>
        <taxon>Agarivorans</taxon>
    </lineage>
</organism>
<dbReference type="Pfam" id="PF04784">
    <property type="entry name" value="DUF547"/>
    <property type="match status" value="1"/>
</dbReference>
<reference evidence="3" key="1">
    <citation type="journal article" date="2019" name="Int. J. Syst. Evol. Microbiol.">
        <title>The Global Catalogue of Microorganisms (GCM) 10K type strain sequencing project: providing services to taxonomists for standard genome sequencing and annotation.</title>
        <authorList>
            <consortium name="The Broad Institute Genomics Platform"/>
            <consortium name="The Broad Institute Genome Sequencing Center for Infectious Disease"/>
            <person name="Wu L."/>
            <person name="Ma J."/>
        </authorList>
    </citation>
    <scope>NUCLEOTIDE SEQUENCE [LARGE SCALE GENOMIC DNA]</scope>
    <source>
        <strain evidence="3">CGMCC 1.10131</strain>
    </source>
</reference>
<name>A0ABQ1I6X5_9ALTE</name>
<keyword evidence="3" id="KW-1185">Reference proteome</keyword>
<evidence type="ECO:0000313" key="2">
    <source>
        <dbReference type="EMBL" id="GGB15902.1"/>
    </source>
</evidence>
<dbReference type="EMBL" id="BMDY01000022">
    <property type="protein sequence ID" value="GGB15902.1"/>
    <property type="molecule type" value="Genomic_DNA"/>
</dbReference>
<accession>A0ABQ1I6X5</accession>
<feature type="domain" description="DUF547" evidence="1">
    <location>
        <begin position="101"/>
        <end position="211"/>
    </location>
</feature>
<protein>
    <recommendedName>
        <fullName evidence="1">DUF547 domain-containing protein</fullName>
    </recommendedName>
</protein>